<feature type="compositionally biased region" description="Low complexity" evidence="2">
    <location>
        <begin position="356"/>
        <end position="367"/>
    </location>
</feature>
<feature type="compositionally biased region" description="Basic and acidic residues" evidence="2">
    <location>
        <begin position="299"/>
        <end position="317"/>
    </location>
</feature>
<feature type="compositionally biased region" description="Polar residues" evidence="2">
    <location>
        <begin position="981"/>
        <end position="991"/>
    </location>
</feature>
<feature type="compositionally biased region" description="Polar residues" evidence="2">
    <location>
        <begin position="804"/>
        <end position="823"/>
    </location>
</feature>
<feature type="compositionally biased region" description="Basic and acidic residues" evidence="2">
    <location>
        <begin position="480"/>
        <end position="503"/>
    </location>
</feature>
<dbReference type="InterPro" id="IPR000198">
    <property type="entry name" value="RhoGAP_dom"/>
</dbReference>
<dbReference type="Proteomes" id="UP000694871">
    <property type="component" value="Unplaced"/>
</dbReference>
<organism evidence="4 5">
    <name type="scientific">Gekko japonicus</name>
    <name type="common">Schlegel's Japanese gecko</name>
    <dbReference type="NCBI Taxonomy" id="146911"/>
    <lineage>
        <taxon>Eukaryota</taxon>
        <taxon>Metazoa</taxon>
        <taxon>Chordata</taxon>
        <taxon>Craniata</taxon>
        <taxon>Vertebrata</taxon>
        <taxon>Euteleostomi</taxon>
        <taxon>Lepidosauria</taxon>
        <taxon>Squamata</taxon>
        <taxon>Bifurcata</taxon>
        <taxon>Gekkota</taxon>
        <taxon>Gekkonidae</taxon>
        <taxon>Gekkoninae</taxon>
        <taxon>Gekko</taxon>
    </lineage>
</organism>
<evidence type="ECO:0000313" key="4">
    <source>
        <dbReference type="Proteomes" id="UP000694871"/>
    </source>
</evidence>
<feature type="region of interest" description="Disordered" evidence="2">
    <location>
        <begin position="1239"/>
        <end position="1259"/>
    </location>
</feature>
<keyword evidence="4" id="KW-1185">Reference proteome</keyword>
<feature type="region of interest" description="Disordered" evidence="2">
    <location>
        <begin position="968"/>
        <end position="991"/>
    </location>
</feature>
<evidence type="ECO:0000256" key="1">
    <source>
        <dbReference type="ARBA" id="ARBA00022468"/>
    </source>
</evidence>
<feature type="region of interest" description="Disordered" evidence="2">
    <location>
        <begin position="673"/>
        <end position="758"/>
    </location>
</feature>
<feature type="compositionally biased region" description="Polar residues" evidence="2">
    <location>
        <begin position="703"/>
        <end position="716"/>
    </location>
</feature>
<dbReference type="Pfam" id="PF00620">
    <property type="entry name" value="RhoGAP"/>
    <property type="match status" value="1"/>
</dbReference>
<dbReference type="InterPro" id="IPR008936">
    <property type="entry name" value="Rho_GTPase_activation_prot"/>
</dbReference>
<dbReference type="SMART" id="SM00324">
    <property type="entry name" value="RhoGAP"/>
    <property type="match status" value="1"/>
</dbReference>
<proteinExistence type="predicted"/>
<evidence type="ECO:0000313" key="5">
    <source>
        <dbReference type="RefSeq" id="XP_015263819.1"/>
    </source>
</evidence>
<feature type="domain" description="Rho-GAP" evidence="3">
    <location>
        <begin position="20"/>
        <end position="215"/>
    </location>
</feature>
<feature type="region of interest" description="Disordered" evidence="2">
    <location>
        <begin position="298"/>
        <end position="421"/>
    </location>
</feature>
<dbReference type="CDD" id="cd04384">
    <property type="entry name" value="RhoGAP_CdGAP"/>
    <property type="match status" value="1"/>
</dbReference>
<protein>
    <submittedName>
        <fullName evidence="5">Rho GTPase-activating protein 30</fullName>
    </submittedName>
</protein>
<feature type="region of interest" description="Disordered" evidence="2">
    <location>
        <begin position="875"/>
        <end position="904"/>
    </location>
</feature>
<dbReference type="PANTHER" id="PTHR15729">
    <property type="entry name" value="CDC42 GTPASE-ACTIVATING PROTEIN"/>
    <property type="match status" value="1"/>
</dbReference>
<feature type="region of interest" description="Disordered" evidence="2">
    <location>
        <begin position="804"/>
        <end position="844"/>
    </location>
</feature>
<reference evidence="5" key="1">
    <citation type="submission" date="2025-08" db="UniProtKB">
        <authorList>
            <consortium name="RefSeq"/>
        </authorList>
    </citation>
    <scope>IDENTIFICATION</scope>
</reference>
<accession>A0ABM1JQT2</accession>
<name>A0ABM1JQT2_GEKJA</name>
<dbReference type="PROSITE" id="PS50238">
    <property type="entry name" value="RHOGAP"/>
    <property type="match status" value="1"/>
</dbReference>
<sequence length="1335" mass="147415">MKARQKVRRKAAPKDRVFGCDLVEHLQLSGHDVPQVLKSCTEFVEKHGIVDGIYRLSGVSSNIQKLRLEFDTDRCPDLNKDLYLQDIHCVSSLCKAYFRELPNPLLTYQLYDKFADAVAIQMEEGRLVKIKEVLKELPPQHYRTLEFLMRHLVRIASFSAKTNMHVRNLAIVWAPNLLRSKDIEASGFNGTAAFMEVRIQSIVVEFILTHVEQLFGDAPLCAGSRESLRKSLLLMGSPTVLFDDKYCFPCNVPTMLNQGDGPPQMRPYHTIIDLNEHKRKGSLKAKKWRSIFNLGRSSNDSKRKLNKPEEKEVDKMRLRPAKSMDSLSSMPCVSDDVPQLGRKRPQKQLVQARGESFNSRSSQDNSSLELEKIKAEEGMGESEGEATAKSEPTTPQASRSSHVGVAPQGRSPQSARSRAEKCVGVHISGPISVTVPFHITSNLTLSRLTRGLECPALSHCTLEKEAPETSLATEGTPSLKENEDKPKPVSESSMDKEDPTEPDTIAERSLDLENQLSLEVQDSFSFLDSQDAWLGDSLDSDQPWKNLHMAPDFAARETDDFPAMDDDMGSGFMNEMMRESWQRETFSAAPSLNYLSIEECMNEQSDEEDDQYYLATGCLDKEEHSKEVDSEEVYLSAYDDLSPLANELKHYQHLNDTPGAPLIGNLTEDQPFSLVGEFSSGDPAVSEAEVEPLPGSPPANDPQFVNSHLDSEQTSLVEEDNGVPLSSRSDSHELETSERNGTKATKVKPSFPLPLQAEDANAGDEDDLLLETGCLLQAECPPRVSEENQEETVAPDYVTQATQPSLEDEQQLQAQVASETEQVQWPPCMPSLEADGPAPEMAGTTDEHVDCEFLLQDAQQLLSREISRLNREISQASSSLEDQRLAGTHTQRSLSLGSTSEMPYSEVHPLSAPVLSLSPEEPPWSHTSFPYAPLSDSWTESSSLLRMASFRKSCPETLLLKKPYYAPPEGASAAPEHNVQPDGSVSMKKTSSTVRVQQVKSFPVIPPKPQFAKTPPFLVPISPTKEASILWPDPPISDHDGNEVKNGSNEDTTHKPPRPISLTTDSSESIENLPASSETPTSPSNRLSGSGTLQKQRNSMPVCLEKYDREDESRGDMLQNLQCSSPVSLDKCSHWAKKDELSGDDLQQMKCSLPENLDTCGGNSKREDGKGELPPRYQLAHGKGSGAAPQKQRWTNWRNGGSMSFDEAVALAKERHVAQAPVRRMQTYCCGDVEGLHSLSRAEKPPPVPKPALRPLGQRPLRPLSCTGTAASPEALLSGKPLLAQASSDIISEGQLSPNQEAPCVPRDLLSRGRLSLLKMGRRLSMSEEIPGAAR</sequence>
<gene>
    <name evidence="5" type="primary">ARHGAP30</name>
</gene>
<dbReference type="Gene3D" id="1.10.555.10">
    <property type="entry name" value="Rho GTPase activation protein"/>
    <property type="match status" value="1"/>
</dbReference>
<feature type="compositionally biased region" description="Basic and acidic residues" evidence="2">
    <location>
        <begin position="1164"/>
        <end position="1173"/>
    </location>
</feature>
<evidence type="ECO:0000256" key="2">
    <source>
        <dbReference type="SAM" id="MobiDB-lite"/>
    </source>
</evidence>
<evidence type="ECO:0000259" key="3">
    <source>
        <dbReference type="PROSITE" id="PS50238"/>
    </source>
</evidence>
<feature type="compositionally biased region" description="Basic and acidic residues" evidence="2">
    <location>
        <begin position="729"/>
        <end position="741"/>
    </location>
</feature>
<keyword evidence="1" id="KW-0343">GTPase activation</keyword>
<feature type="region of interest" description="Disordered" evidence="2">
    <location>
        <begin position="1028"/>
        <end position="1116"/>
    </location>
</feature>
<dbReference type="RefSeq" id="XP_015263819.1">
    <property type="nucleotide sequence ID" value="XM_015408333.1"/>
</dbReference>
<dbReference type="PANTHER" id="PTHR15729:SF12">
    <property type="entry name" value="RHO GTPASE-ACTIVATING PROTEIN 30"/>
    <property type="match status" value="1"/>
</dbReference>
<feature type="compositionally biased region" description="Polar residues" evidence="2">
    <location>
        <begin position="888"/>
        <end position="902"/>
    </location>
</feature>
<feature type="compositionally biased region" description="Polar residues" evidence="2">
    <location>
        <begin position="1061"/>
        <end position="1099"/>
    </location>
</feature>
<feature type="region of interest" description="Disordered" evidence="2">
    <location>
        <begin position="465"/>
        <end position="503"/>
    </location>
</feature>
<feature type="compositionally biased region" description="Polar residues" evidence="2">
    <location>
        <begin position="390"/>
        <end position="401"/>
    </location>
</feature>
<dbReference type="InterPro" id="IPR051576">
    <property type="entry name" value="PX-Rho_GAP"/>
</dbReference>
<dbReference type="GeneID" id="107107960"/>
<feature type="compositionally biased region" description="Basic and acidic residues" evidence="2">
    <location>
        <begin position="1105"/>
        <end position="1115"/>
    </location>
</feature>
<feature type="region of interest" description="Disordered" evidence="2">
    <location>
        <begin position="1154"/>
        <end position="1176"/>
    </location>
</feature>
<dbReference type="SUPFAM" id="SSF48350">
    <property type="entry name" value="GTPase activation domain, GAP"/>
    <property type="match status" value="1"/>
</dbReference>